<accession>A0A1S4BJM8</accession>
<dbReference type="CDD" id="cd03058">
    <property type="entry name" value="GST_N_Tau"/>
    <property type="match status" value="1"/>
</dbReference>
<dbReference type="Gene3D" id="1.20.1050.10">
    <property type="match status" value="1"/>
</dbReference>
<dbReference type="PANTHER" id="PTHR11260:SF547">
    <property type="entry name" value="GLUTATHIONE S-TRANSFERASE"/>
    <property type="match status" value="1"/>
</dbReference>
<dbReference type="RefSeq" id="XP_016488992.1">
    <property type="nucleotide sequence ID" value="XM_016633506.1"/>
</dbReference>
<evidence type="ECO:0000256" key="2">
    <source>
        <dbReference type="ARBA" id="ARBA00023294"/>
    </source>
</evidence>
<dbReference type="Gene3D" id="3.40.30.10">
    <property type="entry name" value="Glutaredoxin"/>
    <property type="match status" value="1"/>
</dbReference>
<dbReference type="Proteomes" id="UP000790787">
    <property type="component" value="Chromosome 21"/>
</dbReference>
<evidence type="ECO:0000256" key="1">
    <source>
        <dbReference type="ARBA" id="ARBA00022679"/>
    </source>
</evidence>
<feature type="domain" description="GST N-terminal" evidence="5">
    <location>
        <begin position="4"/>
        <end position="84"/>
    </location>
</feature>
<dbReference type="Pfam" id="PF02798">
    <property type="entry name" value="GST_N"/>
    <property type="match status" value="1"/>
</dbReference>
<dbReference type="SMR" id="A0A1S4BJM8"/>
<protein>
    <recommendedName>
        <fullName evidence="4">Glutathione S-transferase</fullName>
        <ecNumber evidence="4">2.5.1.18</ecNumber>
    </recommendedName>
</protein>
<dbReference type="GO" id="GO:0006749">
    <property type="term" value="P:glutathione metabolic process"/>
    <property type="evidence" value="ECO:0000318"/>
    <property type="project" value="GO_Central"/>
</dbReference>
<keyword evidence="2" id="KW-0927">Auxin signaling pathway</keyword>
<dbReference type="AlphaFoldDB" id="A0A1S4BJM8"/>
<dbReference type="InterPro" id="IPR040079">
    <property type="entry name" value="Glutathione_S-Trfase"/>
</dbReference>
<proteinExistence type="inferred from homology"/>
<dbReference type="SFLD" id="SFLDG01152">
    <property type="entry name" value="Main.3:_Omega-_and_Tau-like"/>
    <property type="match status" value="1"/>
</dbReference>
<dbReference type="GO" id="GO:0005829">
    <property type="term" value="C:cytosol"/>
    <property type="evidence" value="ECO:0007669"/>
    <property type="project" value="UniProtKB-SubCell"/>
</dbReference>
<dbReference type="PANTHER" id="PTHR11260">
    <property type="entry name" value="GLUTATHIONE S-TRANSFERASE, GST, SUPERFAMILY, GST DOMAIN CONTAINING"/>
    <property type="match status" value="1"/>
</dbReference>
<dbReference type="PaxDb" id="4097-A0A1S4BJM8"/>
<feature type="domain" description="GST C-terminal" evidence="6">
    <location>
        <begin position="91"/>
        <end position="211"/>
    </location>
</feature>
<dbReference type="GO" id="GO:0004364">
    <property type="term" value="F:glutathione transferase activity"/>
    <property type="evidence" value="ECO:0000318"/>
    <property type="project" value="GO_Central"/>
</dbReference>
<comment type="subcellular location">
    <subcellularLocation>
        <location evidence="4">Cytoplasm</location>
        <location evidence="4">Cytosol</location>
    </subcellularLocation>
</comment>
<evidence type="ECO:0000256" key="4">
    <source>
        <dbReference type="RuleBase" id="RU369102"/>
    </source>
</evidence>
<dbReference type="Pfam" id="PF13410">
    <property type="entry name" value="GST_C_2"/>
    <property type="match status" value="1"/>
</dbReference>
<comment type="similarity">
    <text evidence="4">Belongs to the GST superfamily.</text>
</comment>
<sequence>MAKEDLRLLDFWVSPFCMRVKIALAEKGLAFDSQEEDLLGGKSELLLKSNPIYQKVPVLLDSGKPIVESSNIVYYIDEKFANTKNTLLPSCAYGRSRARFWADFIDKKIYEAGMAIWRSKGEELEIAKKDFIDILKKLEGALGDKDYFGGDNFGYVDVIAISMTSWFHAYEKFGRFKVEKECPKFDAWTKRCLKRESVAGVFPDPKKVYEFVVMLRKMHAVE</sequence>
<evidence type="ECO:0000256" key="3">
    <source>
        <dbReference type="ARBA" id="ARBA00047960"/>
    </source>
</evidence>
<dbReference type="PROSITE" id="PS50404">
    <property type="entry name" value="GST_NTER"/>
    <property type="match status" value="1"/>
</dbReference>
<dbReference type="GO" id="GO:0005737">
    <property type="term" value="C:cytoplasm"/>
    <property type="evidence" value="ECO:0000318"/>
    <property type="project" value="GO_Central"/>
</dbReference>
<dbReference type="OrthoDB" id="202840at2759"/>
<dbReference type="SUPFAM" id="SSF47616">
    <property type="entry name" value="GST C-terminal domain-like"/>
    <property type="match status" value="1"/>
</dbReference>
<dbReference type="InterPro" id="IPR004045">
    <property type="entry name" value="Glutathione_S-Trfase_N"/>
</dbReference>
<reference evidence="8" key="2">
    <citation type="submission" date="2025-08" db="UniProtKB">
        <authorList>
            <consortium name="RefSeq"/>
        </authorList>
    </citation>
    <scope>IDENTIFICATION</scope>
    <source>
        <tissue evidence="8">Leaf</tissue>
    </source>
</reference>
<dbReference type="RefSeq" id="XP_016488992.1">
    <property type="nucleotide sequence ID" value="XM_016633506.2"/>
</dbReference>
<comment type="function">
    <text evidence="4">Is involved in the conjugation of reduced glutathione to a wide number of exogenous and endogenous hydrophobic electrophiles.</text>
</comment>
<dbReference type="InterPro" id="IPR045074">
    <property type="entry name" value="GST_C_Tau"/>
</dbReference>
<evidence type="ECO:0000313" key="7">
    <source>
        <dbReference type="Proteomes" id="UP000790787"/>
    </source>
</evidence>
<dbReference type="FunFam" id="1.20.1050.10:FF:000018">
    <property type="entry name" value="Glutathione S-transferase U20"/>
    <property type="match status" value="1"/>
</dbReference>
<reference evidence="7" key="1">
    <citation type="journal article" date="2014" name="Nat. Commun.">
        <title>The tobacco genome sequence and its comparison with those of tomato and potato.</title>
        <authorList>
            <person name="Sierro N."/>
            <person name="Battey J.N."/>
            <person name="Ouadi S."/>
            <person name="Bakaher N."/>
            <person name="Bovet L."/>
            <person name="Willig A."/>
            <person name="Goepfert S."/>
            <person name="Peitsch M.C."/>
            <person name="Ivanov N.V."/>
        </authorList>
    </citation>
    <scope>NUCLEOTIDE SEQUENCE [LARGE SCALE GENOMIC DNA]</scope>
</reference>
<keyword evidence="1 4" id="KW-0808">Transferase</keyword>
<organism evidence="7 8">
    <name type="scientific">Nicotiana tabacum</name>
    <name type="common">Common tobacco</name>
    <dbReference type="NCBI Taxonomy" id="4097"/>
    <lineage>
        <taxon>Eukaryota</taxon>
        <taxon>Viridiplantae</taxon>
        <taxon>Streptophyta</taxon>
        <taxon>Embryophyta</taxon>
        <taxon>Tracheophyta</taxon>
        <taxon>Spermatophyta</taxon>
        <taxon>Magnoliopsida</taxon>
        <taxon>eudicotyledons</taxon>
        <taxon>Gunneridae</taxon>
        <taxon>Pentapetalae</taxon>
        <taxon>asterids</taxon>
        <taxon>lamiids</taxon>
        <taxon>Solanales</taxon>
        <taxon>Solanaceae</taxon>
        <taxon>Nicotianoideae</taxon>
        <taxon>Nicotianeae</taxon>
        <taxon>Nicotiana</taxon>
    </lineage>
</organism>
<dbReference type="GeneID" id="107808945"/>
<dbReference type="STRING" id="4097.A0A1S4BJM8"/>
<dbReference type="GO" id="GO:0009734">
    <property type="term" value="P:auxin-activated signaling pathway"/>
    <property type="evidence" value="ECO:0007669"/>
    <property type="project" value="UniProtKB-KW"/>
</dbReference>
<dbReference type="SFLD" id="SFLDG00358">
    <property type="entry name" value="Main_(cytGST)"/>
    <property type="match status" value="1"/>
</dbReference>
<evidence type="ECO:0000259" key="6">
    <source>
        <dbReference type="PROSITE" id="PS50405"/>
    </source>
</evidence>
<dbReference type="SFLD" id="SFLDS00019">
    <property type="entry name" value="Glutathione_Transferase_(cytos"/>
    <property type="match status" value="1"/>
</dbReference>
<dbReference type="CDD" id="cd03185">
    <property type="entry name" value="GST_C_Tau"/>
    <property type="match status" value="1"/>
</dbReference>
<dbReference type="KEGG" id="nta:107808945"/>
<comment type="catalytic activity">
    <reaction evidence="3 4">
        <text>RX + glutathione = an S-substituted glutathione + a halide anion + H(+)</text>
        <dbReference type="Rhea" id="RHEA:16437"/>
        <dbReference type="ChEBI" id="CHEBI:15378"/>
        <dbReference type="ChEBI" id="CHEBI:16042"/>
        <dbReference type="ChEBI" id="CHEBI:17792"/>
        <dbReference type="ChEBI" id="CHEBI:57925"/>
        <dbReference type="ChEBI" id="CHEBI:90779"/>
        <dbReference type="EC" id="2.5.1.18"/>
    </reaction>
</comment>
<evidence type="ECO:0000313" key="8">
    <source>
        <dbReference type="RefSeq" id="XP_016488992.1"/>
    </source>
</evidence>
<keyword evidence="4" id="KW-0963">Cytoplasm</keyword>
<dbReference type="PROSITE" id="PS50405">
    <property type="entry name" value="GST_CTER"/>
    <property type="match status" value="1"/>
</dbReference>
<name>A0A1S4BJM8_TOBAC</name>
<dbReference type="InterPro" id="IPR045073">
    <property type="entry name" value="Omega/Tau-like"/>
</dbReference>
<dbReference type="EC" id="2.5.1.18" evidence="4"/>
<dbReference type="InterPro" id="IPR010987">
    <property type="entry name" value="Glutathione-S-Trfase_C-like"/>
</dbReference>
<gene>
    <name evidence="8" type="primary">LOC107808945</name>
</gene>
<dbReference type="OMA" id="RKMQGID"/>
<dbReference type="InterPro" id="IPR036249">
    <property type="entry name" value="Thioredoxin-like_sf"/>
</dbReference>
<evidence type="ECO:0000259" key="5">
    <source>
        <dbReference type="PROSITE" id="PS50404"/>
    </source>
</evidence>
<dbReference type="InterPro" id="IPR036282">
    <property type="entry name" value="Glutathione-S-Trfase_C_sf"/>
</dbReference>
<keyword evidence="7" id="KW-1185">Reference proteome</keyword>
<dbReference type="SUPFAM" id="SSF52833">
    <property type="entry name" value="Thioredoxin-like"/>
    <property type="match status" value="1"/>
</dbReference>